<dbReference type="Proteomes" id="UP001107558">
    <property type="component" value="Chromosome 3"/>
</dbReference>
<keyword evidence="1" id="KW-0732">Signal</keyword>
<name>A0A9J6BMV0_POLVA</name>
<dbReference type="AlphaFoldDB" id="A0A9J6BMV0"/>
<sequence>MNYSAVILIVSCLAAITFANCPNNNCPPPTFPQTPCGVPDCSILSNRYRDDALFPHPDPNYYWQCAPLNATHWAALARPCACGTVFNPNTNPPRCTFWFSDNWSPICTWQNPPNVVECDPWCPDCNGDNVPGPQPPVTTPPPSDDGNNCECPCVPCVWWPCQPCADLNTCPCNNNNSNNWNRIG</sequence>
<gene>
    <name evidence="2" type="ORF">PVAND_001263</name>
</gene>
<evidence type="ECO:0008006" key="4">
    <source>
        <dbReference type="Google" id="ProtNLM"/>
    </source>
</evidence>
<evidence type="ECO:0000313" key="3">
    <source>
        <dbReference type="Proteomes" id="UP001107558"/>
    </source>
</evidence>
<keyword evidence="3" id="KW-1185">Reference proteome</keyword>
<evidence type="ECO:0000256" key="1">
    <source>
        <dbReference type="SAM" id="SignalP"/>
    </source>
</evidence>
<feature type="chain" id="PRO_5039889170" description="Chitin-binding type-2 domain-containing protein" evidence="1">
    <location>
        <begin position="20"/>
        <end position="184"/>
    </location>
</feature>
<dbReference type="OrthoDB" id="7765120at2759"/>
<dbReference type="EMBL" id="JADBJN010000003">
    <property type="protein sequence ID" value="KAG5671045.1"/>
    <property type="molecule type" value="Genomic_DNA"/>
</dbReference>
<proteinExistence type="predicted"/>
<protein>
    <recommendedName>
        <fullName evidence="4">Chitin-binding type-2 domain-containing protein</fullName>
    </recommendedName>
</protein>
<organism evidence="2 3">
    <name type="scientific">Polypedilum vanderplanki</name>
    <name type="common">Sleeping chironomid midge</name>
    <dbReference type="NCBI Taxonomy" id="319348"/>
    <lineage>
        <taxon>Eukaryota</taxon>
        <taxon>Metazoa</taxon>
        <taxon>Ecdysozoa</taxon>
        <taxon>Arthropoda</taxon>
        <taxon>Hexapoda</taxon>
        <taxon>Insecta</taxon>
        <taxon>Pterygota</taxon>
        <taxon>Neoptera</taxon>
        <taxon>Endopterygota</taxon>
        <taxon>Diptera</taxon>
        <taxon>Nematocera</taxon>
        <taxon>Chironomoidea</taxon>
        <taxon>Chironomidae</taxon>
        <taxon>Chironominae</taxon>
        <taxon>Polypedilum</taxon>
        <taxon>Polypedilum</taxon>
    </lineage>
</organism>
<accession>A0A9J6BMV0</accession>
<evidence type="ECO:0000313" key="2">
    <source>
        <dbReference type="EMBL" id="KAG5671045.1"/>
    </source>
</evidence>
<feature type="signal peptide" evidence="1">
    <location>
        <begin position="1"/>
        <end position="19"/>
    </location>
</feature>
<comment type="caution">
    <text evidence="2">The sequence shown here is derived from an EMBL/GenBank/DDBJ whole genome shotgun (WGS) entry which is preliminary data.</text>
</comment>
<reference evidence="2" key="1">
    <citation type="submission" date="2021-03" db="EMBL/GenBank/DDBJ databases">
        <title>Chromosome level genome of the anhydrobiotic midge Polypedilum vanderplanki.</title>
        <authorList>
            <person name="Yoshida Y."/>
            <person name="Kikawada T."/>
            <person name="Gusev O."/>
        </authorList>
    </citation>
    <scope>NUCLEOTIDE SEQUENCE</scope>
    <source>
        <strain evidence="2">NIAS01</strain>
        <tissue evidence="2">Whole body or cell culture</tissue>
    </source>
</reference>